<accession>A0A9W6K218</accession>
<keyword evidence="4 5" id="KW-0472">Membrane</keyword>
<reference evidence="7" key="2">
    <citation type="submission" date="2023-01" db="EMBL/GenBank/DDBJ databases">
        <authorList>
            <person name="Sun Q."/>
            <person name="Evtushenko L."/>
        </authorList>
    </citation>
    <scope>NUCLEOTIDE SEQUENCE</scope>
    <source>
        <strain evidence="7">VKM B-2935</strain>
    </source>
</reference>
<dbReference type="GO" id="GO:0016020">
    <property type="term" value="C:membrane"/>
    <property type="evidence" value="ECO:0007669"/>
    <property type="project" value="UniProtKB-SubCell"/>
</dbReference>
<feature type="transmembrane region" description="Helical" evidence="5">
    <location>
        <begin position="356"/>
        <end position="380"/>
    </location>
</feature>
<evidence type="ECO:0000256" key="2">
    <source>
        <dbReference type="ARBA" id="ARBA00022692"/>
    </source>
</evidence>
<name>A0A9W6K218_9PSED</name>
<dbReference type="AlphaFoldDB" id="A0A9W6K218"/>
<dbReference type="PANTHER" id="PTHR37422">
    <property type="entry name" value="TEICHURONIC ACID BIOSYNTHESIS PROTEIN TUAE"/>
    <property type="match status" value="1"/>
</dbReference>
<dbReference type="RefSeq" id="WP_271194319.1">
    <property type="nucleotide sequence ID" value="NZ_BSFN01000002.1"/>
</dbReference>
<keyword evidence="8" id="KW-1185">Reference proteome</keyword>
<comment type="subcellular location">
    <subcellularLocation>
        <location evidence="1">Membrane</location>
        <topology evidence="1">Multi-pass membrane protein</topology>
    </subcellularLocation>
</comment>
<keyword evidence="3 5" id="KW-1133">Transmembrane helix</keyword>
<comment type="caution">
    <text evidence="7">The sequence shown here is derived from an EMBL/GenBank/DDBJ whole genome shotgun (WGS) entry which is preliminary data.</text>
</comment>
<reference evidence="7" key="1">
    <citation type="journal article" date="2014" name="Int. J. Syst. Evol. Microbiol.">
        <title>Complete genome sequence of Corynebacterium casei LMG S-19264T (=DSM 44701T), isolated from a smear-ripened cheese.</title>
        <authorList>
            <consortium name="US DOE Joint Genome Institute (JGI-PGF)"/>
            <person name="Walter F."/>
            <person name="Albersmeier A."/>
            <person name="Kalinowski J."/>
            <person name="Ruckert C."/>
        </authorList>
    </citation>
    <scope>NUCLEOTIDE SEQUENCE</scope>
    <source>
        <strain evidence="7">VKM B-2935</strain>
    </source>
</reference>
<gene>
    <name evidence="7" type="ORF">GCM10017655_11570</name>
</gene>
<feature type="transmembrane region" description="Helical" evidence="5">
    <location>
        <begin position="35"/>
        <end position="54"/>
    </location>
</feature>
<dbReference type="InterPro" id="IPR007016">
    <property type="entry name" value="O-antigen_ligase-rel_domated"/>
</dbReference>
<feature type="domain" description="O-antigen ligase-related" evidence="6">
    <location>
        <begin position="216"/>
        <end position="369"/>
    </location>
</feature>
<evidence type="ECO:0000256" key="4">
    <source>
        <dbReference type="ARBA" id="ARBA00023136"/>
    </source>
</evidence>
<feature type="transmembrane region" description="Helical" evidence="5">
    <location>
        <begin position="66"/>
        <end position="87"/>
    </location>
</feature>
<evidence type="ECO:0000313" key="7">
    <source>
        <dbReference type="EMBL" id="GLK88095.1"/>
    </source>
</evidence>
<dbReference type="EMBL" id="BSFN01000002">
    <property type="protein sequence ID" value="GLK88095.1"/>
    <property type="molecule type" value="Genomic_DNA"/>
</dbReference>
<dbReference type="InterPro" id="IPR051533">
    <property type="entry name" value="WaaL-like"/>
</dbReference>
<dbReference type="Pfam" id="PF04932">
    <property type="entry name" value="Wzy_C"/>
    <property type="match status" value="1"/>
</dbReference>
<feature type="transmembrane region" description="Helical" evidence="5">
    <location>
        <begin position="124"/>
        <end position="154"/>
    </location>
</feature>
<feature type="transmembrane region" description="Helical" evidence="5">
    <location>
        <begin position="12"/>
        <end position="29"/>
    </location>
</feature>
<evidence type="ECO:0000259" key="6">
    <source>
        <dbReference type="Pfam" id="PF04932"/>
    </source>
</evidence>
<evidence type="ECO:0000256" key="3">
    <source>
        <dbReference type="ARBA" id="ARBA00022989"/>
    </source>
</evidence>
<feature type="transmembrane region" description="Helical" evidence="5">
    <location>
        <begin position="260"/>
        <end position="279"/>
    </location>
</feature>
<feature type="transmembrane region" description="Helical" evidence="5">
    <location>
        <begin position="392"/>
        <end position="414"/>
    </location>
</feature>
<feature type="transmembrane region" description="Helical" evidence="5">
    <location>
        <begin position="235"/>
        <end position="251"/>
    </location>
</feature>
<feature type="transmembrane region" description="Helical" evidence="5">
    <location>
        <begin position="212"/>
        <end position="229"/>
    </location>
</feature>
<dbReference type="Proteomes" id="UP001143328">
    <property type="component" value="Unassembled WGS sequence"/>
</dbReference>
<keyword evidence="2 5" id="KW-0812">Transmembrane</keyword>
<organism evidence="7 8">
    <name type="scientific">Pseudomonas turukhanskensis</name>
    <dbReference type="NCBI Taxonomy" id="1806536"/>
    <lineage>
        <taxon>Bacteria</taxon>
        <taxon>Pseudomonadati</taxon>
        <taxon>Pseudomonadota</taxon>
        <taxon>Gammaproteobacteria</taxon>
        <taxon>Pseudomonadales</taxon>
        <taxon>Pseudomonadaceae</taxon>
        <taxon>Pseudomonas</taxon>
    </lineage>
</organism>
<protein>
    <submittedName>
        <fullName evidence="7">Polymerase</fullName>
    </submittedName>
</protein>
<feature type="transmembrane region" description="Helical" evidence="5">
    <location>
        <begin position="420"/>
        <end position="441"/>
    </location>
</feature>
<dbReference type="PANTHER" id="PTHR37422:SF13">
    <property type="entry name" value="LIPOPOLYSACCHARIDE BIOSYNTHESIS PROTEIN PA4999-RELATED"/>
    <property type="match status" value="1"/>
</dbReference>
<evidence type="ECO:0000313" key="8">
    <source>
        <dbReference type="Proteomes" id="UP001143328"/>
    </source>
</evidence>
<feature type="transmembrane region" description="Helical" evidence="5">
    <location>
        <begin position="99"/>
        <end position="117"/>
    </location>
</feature>
<proteinExistence type="predicted"/>
<evidence type="ECO:0000256" key="5">
    <source>
        <dbReference type="SAM" id="Phobius"/>
    </source>
</evidence>
<feature type="transmembrane region" description="Helical" evidence="5">
    <location>
        <begin position="174"/>
        <end position="192"/>
    </location>
</feature>
<sequence length="450" mass="49102">MAAPSKRLERALISGALLLLLWLPLPIGSNRDWSMGLLVFLCCGLGAGWALNAWRRNRDMGPTLRAGLPMLGLLLLSQLWVLLQWLLGITVDTAATFQYLMLGVAYSLLFVLVVDLFRTRKRLSLLLAVLVVSGTFQAFFGAVMTLSGVEGLLVGSKTTYLGDATGTFINRNHLAGYLELTLAAGVGLLLALRDERPFRWINALEMLLGPKGRLRLALVLMTIALVMSHSRMGNTAFFTSLLLVGGLFLLSDKTHRLRNGLILASLVLIDLLIVSQYFGLDKLADRIANTQLSAVVVDGQTVQAANELRGTVYLEALPLAREQLLTGHGAGTFEVLFGKVASADIGLHFDHAHNDYLQFVIEYGLLGSLPLVLFVLLGLYHAQRAMWQGESTYRAGVGFGASVGIVALLIHSMADFNLQIPANAATYVVMCAIGVLANNHYRERRTRERS</sequence>
<evidence type="ECO:0000256" key="1">
    <source>
        <dbReference type="ARBA" id="ARBA00004141"/>
    </source>
</evidence>